<dbReference type="Proteomes" id="UP001299068">
    <property type="component" value="Unassembled WGS sequence"/>
</dbReference>
<dbReference type="InterPro" id="IPR013783">
    <property type="entry name" value="Ig-like_fold"/>
</dbReference>
<dbReference type="EMBL" id="JAIKTU010000001">
    <property type="protein sequence ID" value="MBY0753993.1"/>
    <property type="molecule type" value="Genomic_DNA"/>
</dbReference>
<dbReference type="PANTHER" id="PTHR43405:SF1">
    <property type="entry name" value="GLYCOSYL HYDROLASE DIGH"/>
    <property type="match status" value="1"/>
</dbReference>
<organism evidence="3 4">
    <name type="scientific">Clostridium sardiniense</name>
    <name type="common">Clostridium absonum</name>
    <dbReference type="NCBI Taxonomy" id="29369"/>
    <lineage>
        <taxon>Bacteria</taxon>
        <taxon>Bacillati</taxon>
        <taxon>Bacillota</taxon>
        <taxon>Clostridia</taxon>
        <taxon>Eubacteriales</taxon>
        <taxon>Clostridiaceae</taxon>
        <taxon>Clostridium</taxon>
    </lineage>
</organism>
<evidence type="ECO:0000313" key="3">
    <source>
        <dbReference type="EMBL" id="MBY0753993.1"/>
    </source>
</evidence>
<feature type="domain" description="Glycosyl hydrolase-like 10" evidence="2">
    <location>
        <begin position="63"/>
        <end position="412"/>
    </location>
</feature>
<keyword evidence="4" id="KW-1185">Reference proteome</keyword>
<dbReference type="InterPro" id="IPR052177">
    <property type="entry name" value="Divisome_Glycosyl_Hydrolase"/>
</dbReference>
<dbReference type="RefSeq" id="WP_221858352.1">
    <property type="nucleotide sequence ID" value="NZ_JAIKTU010000001.1"/>
</dbReference>
<reference evidence="3 4" key="1">
    <citation type="journal article" date="2021" name="Cell Host Microbe">
        <title>in vivo commensal control of Clostridioides difficile virulence.</title>
        <authorList>
            <person name="Girinathan B.P."/>
            <person name="Dibenedetto N."/>
            <person name="Worley J.N."/>
            <person name="Peltier J."/>
            <person name="Arrieta-Ortiz M.L."/>
            <person name="Rupa Christinal Immanuel S."/>
            <person name="Lavin R."/>
            <person name="Delaney M.L."/>
            <person name="Cummins C."/>
            <person name="Hoffmann M."/>
            <person name="Luo Y."/>
            <person name="Gonzalez-Escalona N."/>
            <person name="Allard M."/>
            <person name="Onderdonk A.B."/>
            <person name="Gerber G.K."/>
            <person name="Sonenshein A.L."/>
            <person name="Baliga N."/>
            <person name="Dupuy B."/>
            <person name="Bry L."/>
        </authorList>
    </citation>
    <scope>NUCLEOTIDE SEQUENCE [LARGE SCALE GENOMIC DNA]</scope>
    <source>
        <strain evidence="3 4">DSM 599</strain>
    </source>
</reference>
<sequence>MVRKKFILLSTVLAALMGGQTIITSASSIKEEPLFKYGTNEPILLHGEQITVPSKFQDKKEDFRATWVSTVSNIDFPKIAKEEEFRFEFTKVVKKVKELGLNAVIFQVRPMLDAWYQSSINPSSEFIDGTQGGKLSFDPLKIAIELAHKEGLELHAWFNPYRVTNKTTDYRRKEDKLKELDDMNFAKKNPDLVYEFANKLYLDPGRPEVLNHIVDTIEEVLNNYDVDAMHFDDYFYPYKTTFKKVLGYDENGKPIVDTNSTTMAMRDSDADFETFKNYNRGFDDIHKWREDNINLLVKEVKDTISNHNNKTKSSVQFGISPFGIWGHAEEIEGGSHTPTTSTASINDYVNTRKWVKEEMVDYLIPQIYWQFNQPAAPYGELVDWWNEQFEGVEETQLYIGHPNYKIIENSAKDFDNPDEIPSQLRFNQKYDNVKGSAFFSYNKLDGRNHIKLMSSYDLIGARFNLDNRIESMNTVNRDDVNKKTTETIQEYYKTSAKTPAKPWLDHEKTSAVNGLNGKNKDGKVTLRWKDKNSDTRFYQIYRVEGRVKNIDRNDAKNVIARFGIDNGTQFTDNTADSKKTYTYGVTIIDKAGNESDINTFTVKGKK</sequence>
<dbReference type="Gene3D" id="3.20.20.80">
    <property type="entry name" value="Glycosidases"/>
    <property type="match status" value="1"/>
</dbReference>
<evidence type="ECO:0000259" key="2">
    <source>
        <dbReference type="Pfam" id="PF02638"/>
    </source>
</evidence>
<accession>A0ABS7KTS7</accession>
<gene>
    <name evidence="3" type="ORF">K5V21_00855</name>
</gene>
<evidence type="ECO:0000256" key="1">
    <source>
        <dbReference type="ARBA" id="ARBA00022729"/>
    </source>
</evidence>
<protein>
    <submittedName>
        <fullName evidence="3">Family 10 glycosylhydrolase</fullName>
    </submittedName>
</protein>
<dbReference type="SUPFAM" id="SSF51445">
    <property type="entry name" value="(Trans)glycosidases"/>
    <property type="match status" value="1"/>
</dbReference>
<dbReference type="InterPro" id="IPR017853">
    <property type="entry name" value="GH"/>
</dbReference>
<dbReference type="InterPro" id="IPR003790">
    <property type="entry name" value="GHL10"/>
</dbReference>
<keyword evidence="1" id="KW-0732">Signal</keyword>
<dbReference type="Gene3D" id="2.60.40.10">
    <property type="entry name" value="Immunoglobulins"/>
    <property type="match status" value="1"/>
</dbReference>
<proteinExistence type="predicted"/>
<comment type="caution">
    <text evidence="3">The sequence shown here is derived from an EMBL/GenBank/DDBJ whole genome shotgun (WGS) entry which is preliminary data.</text>
</comment>
<dbReference type="PANTHER" id="PTHR43405">
    <property type="entry name" value="GLYCOSYL HYDROLASE DIGH"/>
    <property type="match status" value="1"/>
</dbReference>
<name>A0ABS7KTS7_CLOSR</name>
<evidence type="ECO:0000313" key="4">
    <source>
        <dbReference type="Proteomes" id="UP001299068"/>
    </source>
</evidence>
<dbReference type="Pfam" id="PF02638">
    <property type="entry name" value="GHL10"/>
    <property type="match status" value="1"/>
</dbReference>